<name>A0ABZ0IVT0_9BACT</name>
<dbReference type="Proteomes" id="UP001302349">
    <property type="component" value="Chromosome"/>
</dbReference>
<comment type="similarity">
    <text evidence="1 6">Belongs to the sigma-70 factor family. ECF subfamily.</text>
</comment>
<evidence type="ECO:0000259" key="7">
    <source>
        <dbReference type="Pfam" id="PF04542"/>
    </source>
</evidence>
<dbReference type="PANTHER" id="PTHR43133">
    <property type="entry name" value="RNA POLYMERASE ECF-TYPE SIGMA FACTO"/>
    <property type="match status" value="1"/>
</dbReference>
<dbReference type="InterPro" id="IPR007627">
    <property type="entry name" value="RNA_pol_sigma70_r2"/>
</dbReference>
<dbReference type="InterPro" id="IPR013324">
    <property type="entry name" value="RNA_pol_sigma_r3/r4-like"/>
</dbReference>
<evidence type="ECO:0000256" key="4">
    <source>
        <dbReference type="ARBA" id="ARBA00023125"/>
    </source>
</evidence>
<keyword evidence="2 6" id="KW-0805">Transcription regulation</keyword>
<dbReference type="CDD" id="cd06171">
    <property type="entry name" value="Sigma70_r4"/>
    <property type="match status" value="1"/>
</dbReference>
<dbReference type="InterPro" id="IPR013325">
    <property type="entry name" value="RNA_pol_sigma_r2"/>
</dbReference>
<dbReference type="PANTHER" id="PTHR43133:SF46">
    <property type="entry name" value="RNA POLYMERASE SIGMA-70 FACTOR ECF SUBFAMILY"/>
    <property type="match status" value="1"/>
</dbReference>
<keyword evidence="5 6" id="KW-0804">Transcription</keyword>
<dbReference type="RefSeq" id="WP_317491527.1">
    <property type="nucleotide sequence ID" value="NZ_CP136051.1"/>
</dbReference>
<dbReference type="SUPFAM" id="SSF88946">
    <property type="entry name" value="Sigma2 domain of RNA polymerase sigma factors"/>
    <property type="match status" value="1"/>
</dbReference>
<dbReference type="PROSITE" id="PS01063">
    <property type="entry name" value="SIGMA70_ECF"/>
    <property type="match status" value="1"/>
</dbReference>
<keyword evidence="10" id="KW-1185">Reference proteome</keyword>
<evidence type="ECO:0000256" key="6">
    <source>
        <dbReference type="RuleBase" id="RU000716"/>
    </source>
</evidence>
<proteinExistence type="inferred from homology"/>
<evidence type="ECO:0000256" key="5">
    <source>
        <dbReference type="ARBA" id="ARBA00023163"/>
    </source>
</evidence>
<protein>
    <recommendedName>
        <fullName evidence="6">RNA polymerase sigma factor</fullName>
    </recommendedName>
</protein>
<evidence type="ECO:0000256" key="2">
    <source>
        <dbReference type="ARBA" id="ARBA00023015"/>
    </source>
</evidence>
<accession>A0ABZ0IVT0</accession>
<dbReference type="InterPro" id="IPR000838">
    <property type="entry name" value="RNA_pol_sigma70_ECF_CS"/>
</dbReference>
<dbReference type="Gene3D" id="1.10.1740.10">
    <property type="match status" value="1"/>
</dbReference>
<evidence type="ECO:0000259" key="8">
    <source>
        <dbReference type="Pfam" id="PF08281"/>
    </source>
</evidence>
<sequence>MTTREQLEVHHKEAWFWARQCCRFQPDLAEDVLQTAYLKVLEKRALFAGKSSFKTWLFSVIRFTAIDMATAQQLHVSKHLGIDDIQLSEIANSQNEGGAMSYERMISQLPGRQAELLLLVFYHDMTLEKAAEVMETSIGTARTHYDRGKKKLRELILASQLKKAI</sequence>
<dbReference type="Pfam" id="PF08281">
    <property type="entry name" value="Sigma70_r4_2"/>
    <property type="match status" value="1"/>
</dbReference>
<evidence type="ECO:0000256" key="3">
    <source>
        <dbReference type="ARBA" id="ARBA00023082"/>
    </source>
</evidence>
<dbReference type="EMBL" id="CP136051">
    <property type="protein sequence ID" value="WOK08896.1"/>
    <property type="molecule type" value="Genomic_DNA"/>
</dbReference>
<dbReference type="InterPro" id="IPR039425">
    <property type="entry name" value="RNA_pol_sigma-70-like"/>
</dbReference>
<evidence type="ECO:0000313" key="9">
    <source>
        <dbReference type="EMBL" id="WOK08896.1"/>
    </source>
</evidence>
<dbReference type="Pfam" id="PF04542">
    <property type="entry name" value="Sigma70_r2"/>
    <property type="match status" value="1"/>
</dbReference>
<dbReference type="InterPro" id="IPR036388">
    <property type="entry name" value="WH-like_DNA-bd_sf"/>
</dbReference>
<dbReference type="SUPFAM" id="SSF88659">
    <property type="entry name" value="Sigma3 and sigma4 domains of RNA polymerase sigma factors"/>
    <property type="match status" value="1"/>
</dbReference>
<feature type="domain" description="RNA polymerase sigma-70 region 2" evidence="7">
    <location>
        <begin position="10"/>
        <end position="73"/>
    </location>
</feature>
<organism evidence="9 10">
    <name type="scientific">Imperialibacter roseus</name>
    <dbReference type="NCBI Taxonomy" id="1324217"/>
    <lineage>
        <taxon>Bacteria</taxon>
        <taxon>Pseudomonadati</taxon>
        <taxon>Bacteroidota</taxon>
        <taxon>Cytophagia</taxon>
        <taxon>Cytophagales</taxon>
        <taxon>Flammeovirgaceae</taxon>
        <taxon>Imperialibacter</taxon>
    </lineage>
</organism>
<dbReference type="InterPro" id="IPR014284">
    <property type="entry name" value="RNA_pol_sigma-70_dom"/>
</dbReference>
<evidence type="ECO:0000256" key="1">
    <source>
        <dbReference type="ARBA" id="ARBA00010641"/>
    </source>
</evidence>
<feature type="domain" description="RNA polymerase sigma factor 70 region 4 type 2" evidence="8">
    <location>
        <begin position="101"/>
        <end position="152"/>
    </location>
</feature>
<dbReference type="Gene3D" id="1.10.10.10">
    <property type="entry name" value="Winged helix-like DNA-binding domain superfamily/Winged helix DNA-binding domain"/>
    <property type="match status" value="1"/>
</dbReference>
<gene>
    <name evidence="9" type="ORF">RT717_09635</name>
</gene>
<dbReference type="NCBIfam" id="TIGR02937">
    <property type="entry name" value="sigma70-ECF"/>
    <property type="match status" value="1"/>
</dbReference>
<keyword evidence="4 6" id="KW-0238">DNA-binding</keyword>
<dbReference type="InterPro" id="IPR013249">
    <property type="entry name" value="RNA_pol_sigma70_r4_t2"/>
</dbReference>
<reference evidence="9 10" key="1">
    <citation type="journal article" date="2023" name="Microbiol. Resour. Announc.">
        <title>Complete Genome Sequence of Imperialibacter roseus strain P4T.</title>
        <authorList>
            <person name="Tizabi D.R."/>
            <person name="Bachvaroff T."/>
            <person name="Hill R.T."/>
        </authorList>
    </citation>
    <scope>NUCLEOTIDE SEQUENCE [LARGE SCALE GENOMIC DNA]</scope>
    <source>
        <strain evidence="9 10">P4T</strain>
    </source>
</reference>
<evidence type="ECO:0000313" key="10">
    <source>
        <dbReference type="Proteomes" id="UP001302349"/>
    </source>
</evidence>
<keyword evidence="3 6" id="KW-0731">Sigma factor</keyword>